<evidence type="ECO:0000313" key="1">
    <source>
        <dbReference type="EMBL" id="OIN90443.1"/>
    </source>
</evidence>
<proteinExistence type="predicted"/>
<name>A0A1J4RSS7_9BACT</name>
<dbReference type="EMBL" id="MNUK01000069">
    <property type="protein sequence ID" value="OIN90443.1"/>
    <property type="molecule type" value="Genomic_DNA"/>
</dbReference>
<dbReference type="AlphaFoldDB" id="A0A1J4RSS7"/>
<gene>
    <name evidence="1" type="ORF">AUJ42_03040</name>
</gene>
<reference evidence="1 2" key="1">
    <citation type="journal article" date="2016" name="Environ. Microbiol.">
        <title>Genomic resolution of a cold subsurface aquifer community provides metabolic insights for novel microbes adapted to high CO concentrations.</title>
        <authorList>
            <person name="Probst A.J."/>
            <person name="Castelle C.J."/>
            <person name="Singh A."/>
            <person name="Brown C.T."/>
            <person name="Anantharaman K."/>
            <person name="Sharon I."/>
            <person name="Hug L.A."/>
            <person name="Burstein D."/>
            <person name="Emerson J.B."/>
            <person name="Thomas B.C."/>
            <person name="Banfield J.F."/>
        </authorList>
    </citation>
    <scope>NUCLEOTIDE SEQUENCE [LARGE SCALE GENOMIC DNA]</scope>
    <source>
        <strain evidence="1">CG1_02_44_10</strain>
    </source>
</reference>
<comment type="caution">
    <text evidence="1">The sequence shown here is derived from an EMBL/GenBank/DDBJ whole genome shotgun (WGS) entry which is preliminary data.</text>
</comment>
<accession>A0A1J4RSS7</accession>
<protein>
    <submittedName>
        <fullName evidence="1">Uncharacterized protein</fullName>
    </submittedName>
</protein>
<organism evidence="1 2">
    <name type="scientific">Candidatus Collierbacteria bacterium CG1_02_44_10</name>
    <dbReference type="NCBI Taxonomy" id="1805087"/>
    <lineage>
        <taxon>Bacteria</taxon>
        <taxon>Candidatus Collieribacteriota</taxon>
    </lineage>
</organism>
<sequence length="111" mass="12888">MEIQYQEIPLSTDSETIPSWFGNYTQKIRDEGRDLLTEVSIMEKMTPQQLNEHLGGSFEELPYEFLDTLFINGSDNELVGTILRKKREAYVKKHPEKTRGGARGGKRNYYI</sequence>
<dbReference type="Proteomes" id="UP000182345">
    <property type="component" value="Unassembled WGS sequence"/>
</dbReference>
<evidence type="ECO:0000313" key="2">
    <source>
        <dbReference type="Proteomes" id="UP000182345"/>
    </source>
</evidence>